<sequence>MFNNMKNIAILTLSSLMLFSSYTFARDDIGSYSIENALSSEAAKNKLGTDVKFYFGEQKFPKVVAEFGEFKTNKKTNAFNKTDEEACNWVFLSAMIVLKERAIKEGGNAVVDIKSNYKNNLTSSVDTFQCGAGTMVAGVALTGKVVKLK</sequence>
<feature type="chain" id="PRO_5018304788" evidence="1">
    <location>
        <begin position="26"/>
        <end position="149"/>
    </location>
</feature>
<dbReference type="EMBL" id="AE016795">
    <property type="protein sequence ID" value="AAO10833.2"/>
    <property type="molecule type" value="Genomic_DNA"/>
</dbReference>
<evidence type="ECO:0000313" key="3">
    <source>
        <dbReference type="Proteomes" id="UP000002275"/>
    </source>
</evidence>
<evidence type="ECO:0000256" key="1">
    <source>
        <dbReference type="SAM" id="SignalP"/>
    </source>
</evidence>
<gene>
    <name evidence="2" type="ordered locus">VV1_2469</name>
</gene>
<protein>
    <submittedName>
        <fullName evidence="2">Excinuclease ATPase subunit</fullName>
    </submittedName>
</protein>
<feature type="signal peptide" evidence="1">
    <location>
        <begin position="1"/>
        <end position="25"/>
    </location>
</feature>
<reference evidence="2 3" key="2">
    <citation type="journal article" date="2003" name="Infect. Immun.">
        <title>Characterization and pathogenic significance of Vibrio vulnificus antigens preferentially expressed in septicemic patients.</title>
        <authorList>
            <person name="Kim Y.R."/>
            <person name="Lee S.E."/>
            <person name="Kim C.M."/>
            <person name="Kim S.Y."/>
            <person name="Shin E.K."/>
            <person name="Shin D.H."/>
            <person name="Chung S.S."/>
            <person name="Choy H.E."/>
            <person name="Progulske-Fox A."/>
            <person name="Hillman J.D."/>
            <person name="Handfield M."/>
            <person name="Rhee J.H."/>
        </authorList>
    </citation>
    <scope>NUCLEOTIDE SEQUENCE [LARGE SCALE GENOMIC DNA]</scope>
    <source>
        <strain evidence="2 3">CMCP6</strain>
    </source>
</reference>
<proteinExistence type="predicted"/>
<accession>A0A3Q0L5U4</accession>
<organism evidence="2 3">
    <name type="scientific">Vibrio vulnificus (strain CMCP6)</name>
    <dbReference type="NCBI Taxonomy" id="216895"/>
    <lineage>
        <taxon>Bacteria</taxon>
        <taxon>Pseudomonadati</taxon>
        <taxon>Pseudomonadota</taxon>
        <taxon>Gammaproteobacteria</taxon>
        <taxon>Vibrionales</taxon>
        <taxon>Vibrionaceae</taxon>
        <taxon>Vibrio</taxon>
    </lineage>
</organism>
<name>A0A3Q0L5U4_VIBVU</name>
<evidence type="ECO:0000313" key="2">
    <source>
        <dbReference type="EMBL" id="AAO10833.2"/>
    </source>
</evidence>
<dbReference type="AlphaFoldDB" id="A0A3Q0L5U4"/>
<reference evidence="3" key="1">
    <citation type="submission" date="2002-12" db="EMBL/GenBank/DDBJ databases">
        <title>Complete genome sequence of Vibrio vulnificus CMCP6.</title>
        <authorList>
            <person name="Rhee J.H."/>
            <person name="Kim S.Y."/>
            <person name="Chung S.S."/>
            <person name="Kim J.J."/>
            <person name="Moon Y.H."/>
            <person name="Jeong H."/>
            <person name="Choy H.E."/>
        </authorList>
    </citation>
    <scope>NUCLEOTIDE SEQUENCE [LARGE SCALE GENOMIC DNA]</scope>
    <source>
        <strain evidence="3">CMCP6</strain>
    </source>
</reference>
<reference evidence="2 3" key="3">
    <citation type="journal article" date="2011" name="Mol. Syst. Biol.">
        <title>Integrative genome-scale metabolic analysis of Vibrio vulnificus for drug targeting and discovery.</title>
        <authorList>
            <person name="Kim H.U."/>
            <person name="Kim S.Y."/>
            <person name="Jeong H."/>
            <person name="Kim T.Y."/>
            <person name="Kim J.J."/>
            <person name="Choy H.E."/>
            <person name="Yi K.Y."/>
            <person name="Rhee J.H."/>
            <person name="Lee S.Y."/>
        </authorList>
    </citation>
    <scope>NUCLEOTIDE SEQUENCE [LARGE SCALE GENOMIC DNA]</scope>
    <source>
        <strain evidence="2 3">CMCP6</strain>
    </source>
</reference>
<dbReference type="Proteomes" id="UP000002275">
    <property type="component" value="Chromosome I"/>
</dbReference>
<dbReference type="KEGG" id="vvu:VV1_2469"/>
<keyword evidence="1" id="KW-0732">Signal</keyword>